<dbReference type="PIRSF" id="PIRSF021700">
    <property type="entry name" value="3_dmu_93_MTrfase"/>
    <property type="match status" value="1"/>
</dbReference>
<feature type="domain" description="PhnB-like" evidence="1">
    <location>
        <begin position="3"/>
        <end position="118"/>
    </location>
</feature>
<comment type="caution">
    <text evidence="2">The sequence shown here is derived from an EMBL/GenBank/DDBJ whole genome shotgun (WGS) entry which is preliminary data.</text>
</comment>
<proteinExistence type="predicted"/>
<dbReference type="Pfam" id="PF06983">
    <property type="entry name" value="3-dmu-9_3-mt"/>
    <property type="match status" value="1"/>
</dbReference>
<accession>A0A9W6PF66</accession>
<protein>
    <submittedName>
        <fullName evidence="2">VOC family protein</fullName>
    </submittedName>
</protein>
<dbReference type="Gene3D" id="3.10.180.10">
    <property type="entry name" value="2,3-Dihydroxybiphenyl 1,2-Dioxygenase, domain 1"/>
    <property type="match status" value="1"/>
</dbReference>
<dbReference type="AlphaFoldDB" id="A0A9W6PF66"/>
<dbReference type="CDD" id="cd06588">
    <property type="entry name" value="PhnB_like"/>
    <property type="match status" value="1"/>
</dbReference>
<dbReference type="InterPro" id="IPR009725">
    <property type="entry name" value="3_dmu_93_MTrfase"/>
</dbReference>
<evidence type="ECO:0000259" key="1">
    <source>
        <dbReference type="Pfam" id="PF06983"/>
    </source>
</evidence>
<evidence type="ECO:0000313" key="2">
    <source>
        <dbReference type="EMBL" id="GLW53777.1"/>
    </source>
</evidence>
<reference evidence="2" key="1">
    <citation type="submission" date="2023-02" db="EMBL/GenBank/DDBJ databases">
        <title>Kitasatospora phosalacinea NBRC 14362.</title>
        <authorList>
            <person name="Ichikawa N."/>
            <person name="Sato H."/>
            <person name="Tonouchi N."/>
        </authorList>
    </citation>
    <scope>NUCLEOTIDE SEQUENCE</scope>
    <source>
        <strain evidence="2">NBRC 14362</strain>
    </source>
</reference>
<dbReference type="SUPFAM" id="SSF54593">
    <property type="entry name" value="Glyoxalase/Bleomycin resistance protein/Dihydroxybiphenyl dioxygenase"/>
    <property type="match status" value="1"/>
</dbReference>
<dbReference type="Proteomes" id="UP001165143">
    <property type="component" value="Unassembled WGS sequence"/>
</dbReference>
<dbReference type="OrthoDB" id="9806473at2"/>
<dbReference type="EMBL" id="BSRX01000008">
    <property type="protein sequence ID" value="GLW53777.1"/>
    <property type="molecule type" value="Genomic_DNA"/>
</dbReference>
<dbReference type="PANTHER" id="PTHR33990:SF2">
    <property type="entry name" value="PHNB-LIKE DOMAIN-CONTAINING PROTEIN"/>
    <property type="match status" value="1"/>
</dbReference>
<sequence>MAQKITTFLWFDDQAEQAAEFYASVFEYGRVTDVQRYSEAGPGEPGSVMLVSFELFGQEFLALNGGPQFPFTEAVSLQVDCADQAEVDRYWELLTADGGAPGPCGWLKDRYGLSWQIVPRRMTELLSDPDPDRVRRATAAMLQMGKLDIAALEAAADGD</sequence>
<gene>
    <name evidence="2" type="ORF">Kpho01_17880</name>
</gene>
<dbReference type="PANTHER" id="PTHR33990">
    <property type="entry name" value="PROTEIN YJDN-RELATED"/>
    <property type="match status" value="1"/>
</dbReference>
<dbReference type="InterPro" id="IPR028973">
    <property type="entry name" value="PhnB-like"/>
</dbReference>
<dbReference type="InterPro" id="IPR029068">
    <property type="entry name" value="Glyas_Bleomycin-R_OHBP_Dase"/>
</dbReference>
<name>A0A9W6PF66_9ACTN</name>
<dbReference type="RefSeq" id="WP_033252230.1">
    <property type="nucleotide sequence ID" value="NZ_BSRX01000008.1"/>
</dbReference>
<organism evidence="2 3">
    <name type="scientific">Kitasatospora phosalacinea</name>
    <dbReference type="NCBI Taxonomy" id="2065"/>
    <lineage>
        <taxon>Bacteria</taxon>
        <taxon>Bacillati</taxon>
        <taxon>Actinomycetota</taxon>
        <taxon>Actinomycetes</taxon>
        <taxon>Kitasatosporales</taxon>
        <taxon>Streptomycetaceae</taxon>
        <taxon>Kitasatospora</taxon>
    </lineage>
</organism>
<evidence type="ECO:0000313" key="3">
    <source>
        <dbReference type="Proteomes" id="UP001165143"/>
    </source>
</evidence>